<protein>
    <submittedName>
        <fullName evidence="1">Uncharacterized protein</fullName>
    </submittedName>
</protein>
<dbReference type="EMBL" id="CAJNDS010002468">
    <property type="protein sequence ID" value="CAE7488760.1"/>
    <property type="molecule type" value="Genomic_DNA"/>
</dbReference>
<gene>
    <name evidence="1" type="ORF">SNAT2548_LOCUS27411</name>
</gene>
<evidence type="ECO:0000313" key="2">
    <source>
        <dbReference type="Proteomes" id="UP000604046"/>
    </source>
</evidence>
<comment type="caution">
    <text evidence="1">The sequence shown here is derived from an EMBL/GenBank/DDBJ whole genome shotgun (WGS) entry which is preliminary data.</text>
</comment>
<dbReference type="AlphaFoldDB" id="A0A812SSV3"/>
<proteinExistence type="predicted"/>
<reference evidence="1" key="1">
    <citation type="submission" date="2021-02" db="EMBL/GenBank/DDBJ databases">
        <authorList>
            <person name="Dougan E. K."/>
            <person name="Rhodes N."/>
            <person name="Thang M."/>
            <person name="Chan C."/>
        </authorList>
    </citation>
    <scope>NUCLEOTIDE SEQUENCE</scope>
</reference>
<evidence type="ECO:0000313" key="1">
    <source>
        <dbReference type="EMBL" id="CAE7488760.1"/>
    </source>
</evidence>
<keyword evidence="2" id="KW-1185">Reference proteome</keyword>
<dbReference type="Proteomes" id="UP000604046">
    <property type="component" value="Unassembled WGS sequence"/>
</dbReference>
<name>A0A812SSV3_9DINO</name>
<sequence length="66" mass="7204">MDQTGELPDMEGLGVISYEKLIESLSVEQKAHSRLAAQLAKAGDMRQELEYLLQSRGPCSPGANLE</sequence>
<accession>A0A812SSV3</accession>
<organism evidence="1 2">
    <name type="scientific">Symbiodinium natans</name>
    <dbReference type="NCBI Taxonomy" id="878477"/>
    <lineage>
        <taxon>Eukaryota</taxon>
        <taxon>Sar</taxon>
        <taxon>Alveolata</taxon>
        <taxon>Dinophyceae</taxon>
        <taxon>Suessiales</taxon>
        <taxon>Symbiodiniaceae</taxon>
        <taxon>Symbiodinium</taxon>
    </lineage>
</organism>